<gene>
    <name evidence="3" type="ORF">OIN59_14375</name>
</gene>
<evidence type="ECO:0000256" key="1">
    <source>
        <dbReference type="SAM" id="MobiDB-lite"/>
    </source>
</evidence>
<evidence type="ECO:0000256" key="2">
    <source>
        <dbReference type="SAM" id="SignalP"/>
    </source>
</evidence>
<evidence type="ECO:0000313" key="3">
    <source>
        <dbReference type="EMBL" id="MDD2178620.1"/>
    </source>
</evidence>
<dbReference type="InterPro" id="IPR028974">
    <property type="entry name" value="TSP_type-3_rpt"/>
</dbReference>
<feature type="signal peptide" evidence="2">
    <location>
        <begin position="1"/>
        <end position="24"/>
    </location>
</feature>
<comment type="caution">
    <text evidence="3">The sequence shown here is derived from an EMBL/GenBank/DDBJ whole genome shotgun (WGS) entry which is preliminary data.</text>
</comment>
<protein>
    <submittedName>
        <fullName evidence="3">YXWGXW repeat-containing protein</fullName>
    </submittedName>
</protein>
<accession>A0ABT5RY74</accession>
<dbReference type="SUPFAM" id="SSF103647">
    <property type="entry name" value="TSP type-3 repeat"/>
    <property type="match status" value="1"/>
</dbReference>
<organism evidence="3 4">
    <name type="scientific">Acidovorax benzenivorans</name>
    <dbReference type="NCBI Taxonomy" id="2987520"/>
    <lineage>
        <taxon>Bacteria</taxon>
        <taxon>Pseudomonadati</taxon>
        <taxon>Pseudomonadota</taxon>
        <taxon>Betaproteobacteria</taxon>
        <taxon>Burkholderiales</taxon>
        <taxon>Comamonadaceae</taxon>
        <taxon>Acidovorax</taxon>
    </lineage>
</organism>
<keyword evidence="2" id="KW-0732">Signal</keyword>
<dbReference type="EMBL" id="JAPCKI010000007">
    <property type="protein sequence ID" value="MDD2178620.1"/>
    <property type="molecule type" value="Genomic_DNA"/>
</dbReference>
<keyword evidence="4" id="KW-1185">Reference proteome</keyword>
<feature type="chain" id="PRO_5046079130" evidence="2">
    <location>
        <begin position="25"/>
        <end position="151"/>
    </location>
</feature>
<dbReference type="Pfam" id="PF12779">
    <property type="entry name" value="WXXGXW"/>
    <property type="match status" value="1"/>
</dbReference>
<feature type="region of interest" description="Disordered" evidence="1">
    <location>
        <begin position="113"/>
        <end position="151"/>
    </location>
</feature>
<sequence>MARHPLTAASLALMAFLAFAPAQAATQGTVIIQSGQPERGYQTASTYQVIPAPPPPRNEAMPRPRRGQVWEEGHWEWRGNRHHWVRGHWVQARNGYQYRQPQWIEREGRWEMQRGGWDRDGDGISNRNDRDRDGDGVPNRHDSQPDNPRRN</sequence>
<dbReference type="RefSeq" id="WP_274111452.1">
    <property type="nucleotide sequence ID" value="NZ_JAPCKI010000007.1"/>
</dbReference>
<proteinExistence type="predicted"/>
<name>A0ABT5RY74_9BURK</name>
<reference evidence="3" key="1">
    <citation type="submission" date="2022-10" db="EMBL/GenBank/DDBJ databases">
        <title>Description of microaerobic benzene degrading bacteria.</title>
        <authorList>
            <person name="Bedics A."/>
            <person name="Tancsics A."/>
            <person name="Banerjee S."/>
        </authorList>
    </citation>
    <scope>NUCLEOTIDE SEQUENCE</scope>
    <source>
        <strain evidence="3">D2M1</strain>
    </source>
</reference>
<dbReference type="Proteomes" id="UP001148932">
    <property type="component" value="Unassembled WGS sequence"/>
</dbReference>
<dbReference type="InterPro" id="IPR024447">
    <property type="entry name" value="YXWGXW_rpt"/>
</dbReference>
<evidence type="ECO:0000313" key="4">
    <source>
        <dbReference type="Proteomes" id="UP001148932"/>
    </source>
</evidence>